<reference evidence="2 3" key="1">
    <citation type="journal article" date="2017" name="Environ. Microbiol.">
        <title>Genome and epigenome of a novel marine Thaumarchaeota strain suggest viral infection, phosphorothioation DNA modification and multiple restriction systems.</title>
        <authorList>
            <person name="Ahlgren N.A."/>
            <person name="Chen Y."/>
            <person name="Needham D.M."/>
            <person name="Parada A.E."/>
            <person name="Sachdeva R."/>
            <person name="Trinh V."/>
            <person name="Chen T."/>
            <person name="Fuhrman J.A."/>
        </authorList>
    </citation>
    <scope>NUCLEOTIDE SEQUENCE [LARGE SCALE GENOMIC DNA]</scope>
    <source>
        <strain evidence="2 3">SPOT01</strain>
    </source>
</reference>
<evidence type="ECO:0000313" key="2">
    <source>
        <dbReference type="EMBL" id="ARS63931.1"/>
    </source>
</evidence>
<evidence type="ECO:0000256" key="1">
    <source>
        <dbReference type="SAM" id="Phobius"/>
    </source>
</evidence>
<keyword evidence="1" id="KW-0472">Membrane</keyword>
<dbReference type="RefSeq" id="WP_086908316.1">
    <property type="nucleotide sequence ID" value="NZ_CP021324.1"/>
</dbReference>
<feature type="transmembrane region" description="Helical" evidence="1">
    <location>
        <begin position="7"/>
        <end position="30"/>
    </location>
</feature>
<feature type="transmembrane region" description="Helical" evidence="1">
    <location>
        <begin position="36"/>
        <end position="53"/>
    </location>
</feature>
<evidence type="ECO:0000313" key="3">
    <source>
        <dbReference type="Proteomes" id="UP000249949"/>
    </source>
</evidence>
<organism evidence="2 3">
    <name type="scientific">Candidatus Nitrosomarinus catalinensis</name>
    <dbReference type="NCBI Taxonomy" id="1898749"/>
    <lineage>
        <taxon>Archaea</taxon>
        <taxon>Nitrososphaerota</taxon>
        <taxon>Nitrososphaeria</taxon>
        <taxon>Nitrosopumilales</taxon>
        <taxon>Nitrosopumilaceae</taxon>
        <taxon>Candidatus Nitrosomarinus</taxon>
    </lineage>
</organism>
<dbReference type="EMBL" id="CP021324">
    <property type="protein sequence ID" value="ARS63931.1"/>
    <property type="molecule type" value="Genomic_DNA"/>
</dbReference>
<dbReference type="AlphaFoldDB" id="A0A2Z2HIC0"/>
<name>A0A2Z2HIC0_9ARCH</name>
<dbReference type="GeneID" id="32900807"/>
<protein>
    <submittedName>
        <fullName evidence="2">Uncharacterized protein</fullName>
    </submittedName>
</protein>
<keyword evidence="1" id="KW-1133">Transmembrane helix</keyword>
<keyword evidence="3" id="KW-1185">Reference proteome</keyword>
<sequence>MSKILEMIGLVLVSIMILGFVGALDTLIPLGIGNGLTPLFWGCAGATLIIILYRKRKRKQAGLE</sequence>
<keyword evidence="1" id="KW-0812">Transmembrane</keyword>
<accession>A0A2Z2HIC0</accession>
<dbReference type="KEGG" id="nct:NMSP_0306"/>
<proteinExistence type="predicted"/>
<dbReference type="OrthoDB" id="3057at2157"/>
<dbReference type="Proteomes" id="UP000249949">
    <property type="component" value="Chromosome"/>
</dbReference>
<gene>
    <name evidence="2" type="ORF">NMSP_0306</name>
</gene>